<feature type="transmembrane region" description="Helical" evidence="1">
    <location>
        <begin position="50"/>
        <end position="70"/>
    </location>
</feature>
<dbReference type="Proteomes" id="UP000183471">
    <property type="component" value="Unassembled WGS sequence"/>
</dbReference>
<organism evidence="2 3">
    <name type="scientific">Nitrosospira multiformis</name>
    <dbReference type="NCBI Taxonomy" id="1231"/>
    <lineage>
        <taxon>Bacteria</taxon>
        <taxon>Pseudomonadati</taxon>
        <taxon>Pseudomonadota</taxon>
        <taxon>Betaproteobacteria</taxon>
        <taxon>Nitrosomonadales</taxon>
        <taxon>Nitrosomonadaceae</taxon>
        <taxon>Nitrosospira</taxon>
    </lineage>
</organism>
<accession>A0ABY0TGK2</accession>
<protein>
    <submittedName>
        <fullName evidence="2">Uncharacterized protein</fullName>
    </submittedName>
</protein>
<evidence type="ECO:0000256" key="1">
    <source>
        <dbReference type="SAM" id="Phobius"/>
    </source>
</evidence>
<dbReference type="RefSeq" id="WP_074632585.1">
    <property type="nucleotide sequence ID" value="NZ_FNKY01000001.1"/>
</dbReference>
<name>A0ABY0TGK2_9PROT</name>
<sequence length="78" mass="8440">MTLDELLFPLTFLAVLGCGLMAGLFFVFSNSVMKVLARLHPESGIAAMQSINIVIINPLFLTVFLGIPLYKLNSLAGI</sequence>
<evidence type="ECO:0000313" key="2">
    <source>
        <dbReference type="EMBL" id="SDQ79202.1"/>
    </source>
</evidence>
<keyword evidence="1" id="KW-1133">Transmembrane helix</keyword>
<keyword evidence="1" id="KW-0472">Membrane</keyword>
<dbReference type="EMBL" id="FNKY01000001">
    <property type="protein sequence ID" value="SDQ79202.1"/>
    <property type="molecule type" value="Genomic_DNA"/>
</dbReference>
<evidence type="ECO:0000313" key="3">
    <source>
        <dbReference type="Proteomes" id="UP000183471"/>
    </source>
</evidence>
<keyword evidence="1" id="KW-0812">Transmembrane</keyword>
<keyword evidence="3" id="KW-1185">Reference proteome</keyword>
<gene>
    <name evidence="2" type="ORF">SAMN05216402_2302</name>
</gene>
<feature type="transmembrane region" description="Helical" evidence="1">
    <location>
        <begin position="6"/>
        <end position="29"/>
    </location>
</feature>
<reference evidence="2 3" key="1">
    <citation type="submission" date="2016-10" db="EMBL/GenBank/DDBJ databases">
        <authorList>
            <person name="Varghese N."/>
            <person name="Submissions S."/>
        </authorList>
    </citation>
    <scope>NUCLEOTIDE SEQUENCE [LARGE SCALE GENOMIC DNA]</scope>
    <source>
        <strain evidence="2 3">Nl1</strain>
    </source>
</reference>
<proteinExistence type="predicted"/>
<comment type="caution">
    <text evidence="2">The sequence shown here is derived from an EMBL/GenBank/DDBJ whole genome shotgun (WGS) entry which is preliminary data.</text>
</comment>